<reference evidence="1 2" key="1">
    <citation type="journal article" date="2009" name="Stand. Genomic Sci.">
        <title>Complete genome sequence of Acidimicrobium ferrooxidans type strain (ICP).</title>
        <authorList>
            <person name="Clum A."/>
            <person name="Nolan M."/>
            <person name="Lang E."/>
            <person name="Glavina Del Rio T."/>
            <person name="Tice H."/>
            <person name="Copeland A."/>
            <person name="Cheng J.F."/>
            <person name="Lucas S."/>
            <person name="Chen F."/>
            <person name="Bruce D."/>
            <person name="Goodwin L."/>
            <person name="Pitluck S."/>
            <person name="Ivanova N."/>
            <person name="Mavrommatis K."/>
            <person name="Mikhailova N."/>
            <person name="Pati A."/>
            <person name="Chen A."/>
            <person name="Palaniappan K."/>
            <person name="Goker M."/>
            <person name="Spring S."/>
            <person name="Land M."/>
            <person name="Hauser L."/>
            <person name="Chang Y.J."/>
            <person name="Jeffries C.C."/>
            <person name="Chain P."/>
            <person name="Bristow J."/>
            <person name="Eisen J.A."/>
            <person name="Markowitz V."/>
            <person name="Hugenholtz P."/>
            <person name="Kyrpides N.C."/>
            <person name="Klenk H.P."/>
            <person name="Lapidus A."/>
        </authorList>
    </citation>
    <scope>NUCLEOTIDE SEQUENCE [LARGE SCALE GENOMIC DNA]</scope>
    <source>
        <strain evidence="2">DSM 10331 / JCM 15462 / NBRC 103882 / ICP</strain>
    </source>
</reference>
<dbReference type="Pfam" id="PF02620">
    <property type="entry name" value="YceD"/>
    <property type="match status" value="1"/>
</dbReference>
<evidence type="ECO:0000313" key="2">
    <source>
        <dbReference type="Proteomes" id="UP000000771"/>
    </source>
</evidence>
<name>C7M0C7_ACIFD</name>
<dbReference type="PANTHER" id="PTHR34374">
    <property type="entry name" value="LARGE RIBOSOMAL RNA SUBUNIT ACCUMULATION PROTEIN YCED HOMOLOG 1, CHLOROPLASTIC"/>
    <property type="match status" value="1"/>
</dbReference>
<dbReference type="Proteomes" id="UP000000771">
    <property type="component" value="Chromosome"/>
</dbReference>
<dbReference type="AlphaFoldDB" id="C7M0C7"/>
<dbReference type="KEGG" id="afo:Afer_1512"/>
<dbReference type="eggNOG" id="COG1399">
    <property type="taxonomic scope" value="Bacteria"/>
</dbReference>
<accession>C7M0C7</accession>
<dbReference type="PANTHER" id="PTHR34374:SF1">
    <property type="entry name" value="LARGE RIBOSOMAL RNA SUBUNIT ACCUMULATION PROTEIN YCED HOMOLOG 1, CHLOROPLASTIC"/>
    <property type="match status" value="1"/>
</dbReference>
<gene>
    <name evidence="1" type="ordered locus">Afer_1512</name>
</gene>
<dbReference type="HOGENOM" id="CLU_100236_1_2_11"/>
<dbReference type="InterPro" id="IPR003772">
    <property type="entry name" value="YceD"/>
</dbReference>
<sequence>MREFAVSVVALRHGSAALERFGFVGSLDDIAVTSSRVEPTEPIEVAGHVEAVGEGMLVTLRATTRWRGECVRCLAPAEGPLVVEGRELYREGPTTDDAYGYHGDVLDVSEFVHDALVLELPVLPLCRDECRGLCARCGADLNEGPCECQPEVDGPFAILDELGQSQGEGGSGR</sequence>
<proteinExistence type="predicted"/>
<evidence type="ECO:0008006" key="3">
    <source>
        <dbReference type="Google" id="ProtNLM"/>
    </source>
</evidence>
<dbReference type="RefSeq" id="WP_015798914.1">
    <property type="nucleotide sequence ID" value="NC_013124.1"/>
</dbReference>
<dbReference type="STRING" id="525909.Afer_1512"/>
<organism evidence="1 2">
    <name type="scientific">Acidimicrobium ferrooxidans (strain DSM 10331 / JCM 15462 / NBRC 103882 / ICP)</name>
    <dbReference type="NCBI Taxonomy" id="525909"/>
    <lineage>
        <taxon>Bacteria</taxon>
        <taxon>Bacillati</taxon>
        <taxon>Actinomycetota</taxon>
        <taxon>Acidimicrobiia</taxon>
        <taxon>Acidimicrobiales</taxon>
        <taxon>Acidimicrobiaceae</taxon>
        <taxon>Acidimicrobium</taxon>
    </lineage>
</organism>
<protein>
    <recommendedName>
        <fullName evidence="3">DUF177 domain-containing protein</fullName>
    </recommendedName>
</protein>
<evidence type="ECO:0000313" key="1">
    <source>
        <dbReference type="EMBL" id="ACU54435.1"/>
    </source>
</evidence>
<keyword evidence="2" id="KW-1185">Reference proteome</keyword>
<dbReference type="EMBL" id="CP001631">
    <property type="protein sequence ID" value="ACU54435.1"/>
    <property type="molecule type" value="Genomic_DNA"/>
</dbReference>